<proteinExistence type="inferred from homology"/>
<dbReference type="GO" id="GO:0030154">
    <property type="term" value="P:cell differentiation"/>
    <property type="evidence" value="ECO:0007669"/>
    <property type="project" value="UniProtKB-KW"/>
</dbReference>
<dbReference type="GO" id="GO:0031527">
    <property type="term" value="C:filopodium membrane"/>
    <property type="evidence" value="ECO:0007669"/>
    <property type="project" value="UniProtKB-SubCell"/>
</dbReference>
<evidence type="ECO:0000259" key="22">
    <source>
        <dbReference type="Pfam" id="PF10580"/>
    </source>
</evidence>
<organism evidence="23 24">
    <name type="scientific">Anguilla anguilla</name>
    <name type="common">European freshwater eel</name>
    <name type="synonym">Muraena anguilla</name>
    <dbReference type="NCBI Taxonomy" id="7936"/>
    <lineage>
        <taxon>Eukaryota</taxon>
        <taxon>Metazoa</taxon>
        <taxon>Chordata</taxon>
        <taxon>Craniata</taxon>
        <taxon>Vertebrata</taxon>
        <taxon>Euteleostomi</taxon>
        <taxon>Actinopterygii</taxon>
        <taxon>Neopterygii</taxon>
        <taxon>Teleostei</taxon>
        <taxon>Anguilliformes</taxon>
        <taxon>Anguillidae</taxon>
        <taxon>Anguilla</taxon>
    </lineage>
</organism>
<evidence type="ECO:0000256" key="13">
    <source>
        <dbReference type="ARBA" id="ARBA00023139"/>
    </source>
</evidence>
<dbReference type="SMART" id="SM00015">
    <property type="entry name" value="IQ"/>
    <property type="match status" value="1"/>
</dbReference>
<keyword evidence="6 20" id="KW-0597">Phosphoprotein</keyword>
<keyword evidence="4 20" id="KW-0217">Developmental protein</keyword>
<evidence type="ECO:0000256" key="6">
    <source>
        <dbReference type="ARBA" id="ARBA00022553"/>
    </source>
</evidence>
<dbReference type="GO" id="GO:0040008">
    <property type="term" value="P:regulation of growth"/>
    <property type="evidence" value="ECO:0007669"/>
    <property type="project" value="UniProtKB-UniRule"/>
</dbReference>
<comment type="PTM">
    <text evidence="20">Palmitoylated. Palmitoylation is essential for plasma membrane association.</text>
</comment>
<keyword evidence="13 20" id="KW-0564">Palmitate</keyword>
<feature type="domain" description="Neuromodulin N-terminal" evidence="22">
    <location>
        <begin position="2"/>
        <end position="32"/>
    </location>
</feature>
<evidence type="ECO:0000256" key="12">
    <source>
        <dbReference type="ARBA" id="ARBA00023136"/>
    </source>
</evidence>
<feature type="compositionally biased region" description="Low complexity" evidence="21">
    <location>
        <begin position="111"/>
        <end position="124"/>
    </location>
</feature>
<evidence type="ECO:0000256" key="18">
    <source>
        <dbReference type="ARBA" id="ARBA00033250"/>
    </source>
</evidence>
<comment type="function">
    <text evidence="16 20">This protein is associated with nerve growth. It is a major component of the motile 'growth cones' that form the tips of elongating axons. Plays a role in axonal and dendritic filopodia induction.</text>
</comment>
<evidence type="ECO:0000256" key="21">
    <source>
        <dbReference type="SAM" id="MobiDB-lite"/>
    </source>
</evidence>
<keyword evidence="5 20" id="KW-1003">Cell membrane</keyword>
<evidence type="ECO:0000256" key="11">
    <source>
        <dbReference type="ARBA" id="ARBA00023018"/>
    </source>
</evidence>
<gene>
    <name evidence="23" type="ORF">ANANG_G00237540</name>
</gene>
<reference evidence="23" key="1">
    <citation type="submission" date="2021-01" db="EMBL/GenBank/DDBJ databases">
        <title>A chromosome-scale assembly of European eel, Anguilla anguilla.</title>
        <authorList>
            <person name="Henkel C."/>
            <person name="Jong-Raadsen S.A."/>
            <person name="Dufour S."/>
            <person name="Weltzien F.-A."/>
            <person name="Palstra A.P."/>
            <person name="Pelster B."/>
            <person name="Spaink H.P."/>
            <person name="Van Den Thillart G.E."/>
            <person name="Jansen H."/>
            <person name="Zahm M."/>
            <person name="Klopp C."/>
            <person name="Cedric C."/>
            <person name="Louis A."/>
            <person name="Berthelot C."/>
            <person name="Parey E."/>
            <person name="Roest Crollius H."/>
            <person name="Montfort J."/>
            <person name="Robinson-Rechavi M."/>
            <person name="Bucao C."/>
            <person name="Bouchez O."/>
            <person name="Gislard M."/>
            <person name="Lluch J."/>
            <person name="Milhes M."/>
            <person name="Lampietro C."/>
            <person name="Lopez Roques C."/>
            <person name="Donnadieu C."/>
            <person name="Braasch I."/>
            <person name="Desvignes T."/>
            <person name="Postlethwait J."/>
            <person name="Bobe J."/>
            <person name="Guiguen Y."/>
            <person name="Dirks R."/>
        </authorList>
    </citation>
    <scope>NUCLEOTIDE SEQUENCE</scope>
    <source>
        <strain evidence="23">Tag_6206</strain>
        <tissue evidence="23">Liver</tissue>
    </source>
</reference>
<evidence type="ECO:0000313" key="23">
    <source>
        <dbReference type="EMBL" id="KAG5837273.1"/>
    </source>
</evidence>
<comment type="similarity">
    <text evidence="2 20">Belongs to the neuromodulin family.</text>
</comment>
<evidence type="ECO:0000256" key="20">
    <source>
        <dbReference type="RuleBase" id="RU368113"/>
    </source>
</evidence>
<dbReference type="InterPro" id="IPR018243">
    <property type="entry name" value="Neuromodulin_palmitoyl_site"/>
</dbReference>
<evidence type="ECO:0000256" key="1">
    <source>
        <dbReference type="ARBA" id="ARBA00004503"/>
    </source>
</evidence>
<accession>A0A9D3LYK5</accession>
<protein>
    <recommendedName>
        <fullName evidence="3 20">Neuromodulin</fullName>
    </recommendedName>
    <alternativeName>
        <fullName evidence="17 20">Axonal membrane protein GAP-43</fullName>
    </alternativeName>
    <alternativeName>
        <fullName evidence="18 20">Growth-associated protein 43</fullName>
    </alternativeName>
</protein>
<evidence type="ECO:0000256" key="2">
    <source>
        <dbReference type="ARBA" id="ARBA00005890"/>
    </source>
</evidence>
<sequence>MLCCIRRAKPVEKNEDADLKIEQDANKPEDKAHKAATKIQASFRGHIIRKKLKDEKKEDSPPVQEGATEGEEKKEKASPVTESAAGNEPANDSSAATNEAKSPEKEKPVNSPTAAAAASPTAASRCFRTQERRSQARGGRES</sequence>
<dbReference type="PRINTS" id="PR00215">
    <property type="entry name" value="NEUROMODULIN"/>
</dbReference>
<dbReference type="PROSITE" id="PS50096">
    <property type="entry name" value="IQ"/>
    <property type="match status" value="1"/>
</dbReference>
<dbReference type="PROSITE" id="PS00412">
    <property type="entry name" value="NEUROMODULIN_1"/>
    <property type="match status" value="1"/>
</dbReference>
<name>A0A9D3LYK5_ANGAN</name>
<dbReference type="EMBL" id="JAFIRN010000013">
    <property type="protein sequence ID" value="KAG5837273.1"/>
    <property type="molecule type" value="Genomic_DNA"/>
</dbReference>
<keyword evidence="10 20" id="KW-0524">Neurogenesis</keyword>
<feature type="compositionally biased region" description="Basic and acidic residues" evidence="21">
    <location>
        <begin position="128"/>
        <end position="142"/>
    </location>
</feature>
<keyword evidence="24" id="KW-1185">Reference proteome</keyword>
<evidence type="ECO:0000256" key="8">
    <source>
        <dbReference type="ARBA" id="ARBA00022782"/>
    </source>
</evidence>
<dbReference type="GO" id="GO:0007399">
    <property type="term" value="P:nervous system development"/>
    <property type="evidence" value="ECO:0007669"/>
    <property type="project" value="UniProtKB-KW"/>
</dbReference>
<evidence type="ECO:0000256" key="17">
    <source>
        <dbReference type="ARBA" id="ARBA00030597"/>
    </source>
</evidence>
<dbReference type="GO" id="GO:0032584">
    <property type="term" value="C:growth cone membrane"/>
    <property type="evidence" value="ECO:0007669"/>
    <property type="project" value="UniProtKB-SubCell"/>
</dbReference>
<evidence type="ECO:0000256" key="14">
    <source>
        <dbReference type="ARBA" id="ARBA00023273"/>
    </source>
</evidence>
<comment type="caution">
    <text evidence="23">The sequence shown here is derived from an EMBL/GenBank/DDBJ whole genome shotgun (WGS) entry which is preliminary data.</text>
</comment>
<dbReference type="InterPro" id="IPR018947">
    <property type="entry name" value="Neuromodulin_N"/>
</dbReference>
<dbReference type="AlphaFoldDB" id="A0A9D3LYK5"/>
<feature type="compositionally biased region" description="Basic and acidic residues" evidence="21">
    <location>
        <begin position="9"/>
        <end position="33"/>
    </location>
</feature>
<keyword evidence="12" id="KW-0472">Membrane</keyword>
<dbReference type="GO" id="GO:0005516">
    <property type="term" value="F:calmodulin binding"/>
    <property type="evidence" value="ECO:0007669"/>
    <property type="project" value="UniProtKB-UniRule"/>
</dbReference>
<dbReference type="Proteomes" id="UP001044222">
    <property type="component" value="Chromosome 13"/>
</dbReference>
<dbReference type="PROSITE" id="PS00413">
    <property type="entry name" value="NEUROMODULIN_2"/>
    <property type="match status" value="1"/>
</dbReference>
<keyword evidence="11 20" id="KW-0770">Synapse</keyword>
<evidence type="ECO:0000256" key="5">
    <source>
        <dbReference type="ARBA" id="ARBA00022475"/>
    </source>
</evidence>
<feature type="region of interest" description="Disordered" evidence="21">
    <location>
        <begin position="1"/>
        <end position="142"/>
    </location>
</feature>
<keyword evidence="15 20" id="KW-0449">Lipoprotein</keyword>
<dbReference type="InterPro" id="IPR001422">
    <property type="entry name" value="Neuromodulin"/>
</dbReference>
<comment type="subcellular location">
    <subcellularLocation>
        <location evidence="20">Cell membrane</location>
        <topology evidence="20">Peripheral membrane protein</topology>
        <orientation evidence="20">Cytoplasmic side</orientation>
    </subcellularLocation>
    <subcellularLocation>
        <location evidence="1 20">Cell projection</location>
        <location evidence="1 20">Growth cone membrane</location>
        <topology evidence="1 20">Peripheral membrane protein</topology>
        <orientation evidence="1 20">Cytoplasmic side</orientation>
    </subcellularLocation>
    <subcellularLocation>
        <location evidence="19 20">Synapse</location>
    </subcellularLocation>
    <subcellularLocation>
        <location evidence="20">Cell projection</location>
        <location evidence="20">Filopodium membrane</location>
        <topology evidence="20">Peripheral membrane protein</topology>
    </subcellularLocation>
</comment>
<keyword evidence="8 20" id="KW-0221">Differentiation</keyword>
<evidence type="ECO:0000313" key="24">
    <source>
        <dbReference type="Proteomes" id="UP001044222"/>
    </source>
</evidence>
<dbReference type="Pfam" id="PF10580">
    <property type="entry name" value="Neuromodulin_N"/>
    <property type="match status" value="1"/>
</dbReference>
<dbReference type="Gene3D" id="1.20.5.190">
    <property type="match status" value="1"/>
</dbReference>
<dbReference type="GO" id="GO:0045202">
    <property type="term" value="C:synapse"/>
    <property type="evidence" value="ECO:0007669"/>
    <property type="project" value="UniProtKB-SubCell"/>
</dbReference>
<evidence type="ECO:0000256" key="10">
    <source>
        <dbReference type="ARBA" id="ARBA00022902"/>
    </source>
</evidence>
<keyword evidence="14 20" id="KW-0966">Cell projection</keyword>
<evidence type="ECO:0000256" key="19">
    <source>
        <dbReference type="ARBA" id="ARBA00034103"/>
    </source>
</evidence>
<evidence type="ECO:0000256" key="15">
    <source>
        <dbReference type="ARBA" id="ARBA00023288"/>
    </source>
</evidence>
<keyword evidence="9 20" id="KW-0112">Calmodulin-binding</keyword>
<keyword evidence="7 20" id="KW-0341">Growth regulation</keyword>
<evidence type="ECO:0000256" key="16">
    <source>
        <dbReference type="ARBA" id="ARBA00025215"/>
    </source>
</evidence>
<dbReference type="InterPro" id="IPR033137">
    <property type="entry name" value="Neuromodulin_P_site"/>
</dbReference>
<feature type="compositionally biased region" description="Polar residues" evidence="21">
    <location>
        <begin position="90"/>
        <end position="100"/>
    </location>
</feature>
<dbReference type="Pfam" id="PF00612">
    <property type="entry name" value="IQ"/>
    <property type="match status" value="1"/>
</dbReference>
<evidence type="ECO:0000256" key="9">
    <source>
        <dbReference type="ARBA" id="ARBA00022860"/>
    </source>
</evidence>
<evidence type="ECO:0000256" key="7">
    <source>
        <dbReference type="ARBA" id="ARBA00022604"/>
    </source>
</evidence>
<evidence type="ECO:0000256" key="4">
    <source>
        <dbReference type="ARBA" id="ARBA00022473"/>
    </source>
</evidence>
<evidence type="ECO:0000256" key="3">
    <source>
        <dbReference type="ARBA" id="ARBA00021591"/>
    </source>
</evidence>
<comment type="subunit">
    <text evidence="20">Binds calmodulin with a greater affinity in the absence of Ca(2+) than in its presence.</text>
</comment>
<dbReference type="InterPro" id="IPR000048">
    <property type="entry name" value="IQ_motif_EF-hand-BS"/>
</dbReference>